<comment type="subcellular location">
    <subcellularLocation>
        <location evidence="1">Nucleus</location>
    </subcellularLocation>
</comment>
<dbReference type="AlphaFoldDB" id="A0A915BI16"/>
<evidence type="ECO:0000256" key="3">
    <source>
        <dbReference type="ARBA" id="ARBA00022771"/>
    </source>
</evidence>
<keyword evidence="6" id="KW-0804">Transcription</keyword>
<sequence length="441" mass="49185">MGGSTMKTAKVWRYFDQLPTEEQAAECKICCKKIKATNSSTTGMIRHLRSCHVNEYQLLQEARQTGFVIKQEEKTKGTIAQQFSDTQKQKPKEASAHTIANLIGTSSEVTSKSALATSSVNHKSRNEAPISKRLKIDDCKAVDLRIERTTQDKESSRKLSAVRSTEKRQWTKDTCCWPEDHPDAKRITNQVGLMLLLDNESPAAVDRAGFRGLLRLLEPKYRMPSAEKFQKVIIPEIFNQLKADIVGFQQNFFHNNPFGIEATASNGIHGASTANIIKSNVQEHSKPIVAHTEQCELDRVVINSIRSAQNISQSFSHSIQLCDDDSDSSADSEATLPSRIESFLERIGKYVFPRAEVVELVRRCHAVVRHLEENPDDAMLLVGTLTSISSTDLARCIDIVCQNLTIVHALHARRPIAAFKPFSGEEAQFLADLNAHVQSST</sequence>
<evidence type="ECO:0000256" key="1">
    <source>
        <dbReference type="ARBA" id="ARBA00004123"/>
    </source>
</evidence>
<evidence type="ECO:0000313" key="10">
    <source>
        <dbReference type="Proteomes" id="UP000887569"/>
    </source>
</evidence>
<dbReference type="SMART" id="SM00614">
    <property type="entry name" value="ZnF_BED"/>
    <property type="match status" value="1"/>
</dbReference>
<reference evidence="11" key="1">
    <citation type="submission" date="2022-11" db="UniProtKB">
        <authorList>
            <consortium name="WormBaseParasite"/>
        </authorList>
    </citation>
    <scope>IDENTIFICATION</scope>
</reference>
<evidence type="ECO:0000313" key="11">
    <source>
        <dbReference type="WBParaSite" id="PgR041_g033_t01"/>
    </source>
</evidence>
<dbReference type="Proteomes" id="UP000887569">
    <property type="component" value="Unplaced"/>
</dbReference>
<keyword evidence="3 8" id="KW-0863">Zinc-finger</keyword>
<protein>
    <submittedName>
        <fullName evidence="11">BED-type domain-containing protein</fullName>
    </submittedName>
</protein>
<dbReference type="GO" id="GO:0005634">
    <property type="term" value="C:nucleus"/>
    <property type="evidence" value="ECO:0007669"/>
    <property type="project" value="UniProtKB-SubCell"/>
</dbReference>
<evidence type="ECO:0000256" key="8">
    <source>
        <dbReference type="PROSITE-ProRule" id="PRU00027"/>
    </source>
</evidence>
<name>A0A915BI16_PARUN</name>
<dbReference type="WBParaSite" id="PgR041_g033_t01">
    <property type="protein sequence ID" value="PgR041_g033_t01"/>
    <property type="gene ID" value="PgR041_g033"/>
</dbReference>
<evidence type="ECO:0000256" key="2">
    <source>
        <dbReference type="ARBA" id="ARBA00022723"/>
    </source>
</evidence>
<organism evidence="10 11">
    <name type="scientific">Parascaris univalens</name>
    <name type="common">Nematode worm</name>
    <dbReference type="NCBI Taxonomy" id="6257"/>
    <lineage>
        <taxon>Eukaryota</taxon>
        <taxon>Metazoa</taxon>
        <taxon>Ecdysozoa</taxon>
        <taxon>Nematoda</taxon>
        <taxon>Chromadorea</taxon>
        <taxon>Rhabditida</taxon>
        <taxon>Spirurina</taxon>
        <taxon>Ascaridomorpha</taxon>
        <taxon>Ascaridoidea</taxon>
        <taxon>Ascarididae</taxon>
        <taxon>Parascaris</taxon>
    </lineage>
</organism>
<keyword evidence="10" id="KW-1185">Reference proteome</keyword>
<dbReference type="GO" id="GO:0008270">
    <property type="term" value="F:zinc ion binding"/>
    <property type="evidence" value="ECO:0007669"/>
    <property type="project" value="UniProtKB-KW"/>
</dbReference>
<dbReference type="GO" id="GO:0003677">
    <property type="term" value="F:DNA binding"/>
    <property type="evidence" value="ECO:0007669"/>
    <property type="project" value="InterPro"/>
</dbReference>
<dbReference type="InterPro" id="IPR036236">
    <property type="entry name" value="Znf_C2H2_sf"/>
</dbReference>
<feature type="domain" description="BED-type" evidence="9">
    <location>
        <begin position="6"/>
        <end position="59"/>
    </location>
</feature>
<keyword evidence="2" id="KW-0479">Metal-binding</keyword>
<dbReference type="PANTHER" id="PTHR46481">
    <property type="entry name" value="ZINC FINGER BED DOMAIN-CONTAINING PROTEIN 4"/>
    <property type="match status" value="1"/>
</dbReference>
<dbReference type="InterPro" id="IPR052035">
    <property type="entry name" value="ZnF_BED_domain_contain"/>
</dbReference>
<dbReference type="InterPro" id="IPR003656">
    <property type="entry name" value="Znf_BED"/>
</dbReference>
<keyword evidence="7" id="KW-0539">Nucleus</keyword>
<evidence type="ECO:0000256" key="5">
    <source>
        <dbReference type="ARBA" id="ARBA00023015"/>
    </source>
</evidence>
<dbReference type="PROSITE" id="PS50808">
    <property type="entry name" value="ZF_BED"/>
    <property type="match status" value="1"/>
</dbReference>
<dbReference type="SUPFAM" id="SSF57667">
    <property type="entry name" value="beta-beta-alpha zinc fingers"/>
    <property type="match status" value="1"/>
</dbReference>
<evidence type="ECO:0000259" key="9">
    <source>
        <dbReference type="PROSITE" id="PS50808"/>
    </source>
</evidence>
<dbReference type="PANTHER" id="PTHR46481:SF10">
    <property type="entry name" value="ZINC FINGER BED DOMAIN-CONTAINING PROTEIN 39"/>
    <property type="match status" value="1"/>
</dbReference>
<keyword evidence="5" id="KW-0805">Transcription regulation</keyword>
<evidence type="ECO:0000256" key="6">
    <source>
        <dbReference type="ARBA" id="ARBA00023163"/>
    </source>
</evidence>
<keyword evidence="4" id="KW-0862">Zinc</keyword>
<dbReference type="GO" id="GO:0009791">
    <property type="term" value="P:post-embryonic development"/>
    <property type="evidence" value="ECO:0007669"/>
    <property type="project" value="UniProtKB-ARBA"/>
</dbReference>
<evidence type="ECO:0000256" key="4">
    <source>
        <dbReference type="ARBA" id="ARBA00022833"/>
    </source>
</evidence>
<dbReference type="Pfam" id="PF02892">
    <property type="entry name" value="zf-BED"/>
    <property type="match status" value="1"/>
</dbReference>
<proteinExistence type="predicted"/>
<evidence type="ECO:0000256" key="7">
    <source>
        <dbReference type="ARBA" id="ARBA00023242"/>
    </source>
</evidence>
<accession>A0A915BI16</accession>